<keyword evidence="6" id="KW-1185">Reference proteome</keyword>
<reference evidence="5 6" key="1">
    <citation type="submission" date="2019-03" db="EMBL/GenBank/DDBJ databases">
        <title>This is whole genome sequence of Paenibacillus sp MS74 strain.</title>
        <authorList>
            <person name="Trinh H.N."/>
        </authorList>
    </citation>
    <scope>NUCLEOTIDE SEQUENCE [LARGE SCALE GENOMIC DNA]</scope>
    <source>
        <strain evidence="5 6">MS74</strain>
    </source>
</reference>
<name>A0A4R5KX60_9BACL</name>
<dbReference type="OrthoDB" id="9806864at2"/>
<evidence type="ECO:0000256" key="2">
    <source>
        <dbReference type="ARBA" id="ARBA00023125"/>
    </source>
</evidence>
<feature type="domain" description="HTH marR-type" evidence="4">
    <location>
        <begin position="1"/>
        <end position="139"/>
    </location>
</feature>
<dbReference type="GO" id="GO:0003700">
    <property type="term" value="F:DNA-binding transcription factor activity"/>
    <property type="evidence" value="ECO:0007669"/>
    <property type="project" value="InterPro"/>
</dbReference>
<dbReference type="SMART" id="SM00347">
    <property type="entry name" value="HTH_MARR"/>
    <property type="match status" value="1"/>
</dbReference>
<dbReference type="InterPro" id="IPR036388">
    <property type="entry name" value="WH-like_DNA-bd_sf"/>
</dbReference>
<evidence type="ECO:0000259" key="4">
    <source>
        <dbReference type="PROSITE" id="PS50995"/>
    </source>
</evidence>
<keyword evidence="2" id="KW-0238">DNA-binding</keyword>
<dbReference type="EMBL" id="SMRT01000001">
    <property type="protein sequence ID" value="TDG00163.1"/>
    <property type="molecule type" value="Genomic_DNA"/>
</dbReference>
<dbReference type="PROSITE" id="PS50995">
    <property type="entry name" value="HTH_MARR_2"/>
    <property type="match status" value="1"/>
</dbReference>
<accession>A0A4R5KX60</accession>
<dbReference type="GO" id="GO:0003677">
    <property type="term" value="F:DNA binding"/>
    <property type="evidence" value="ECO:0007669"/>
    <property type="project" value="UniProtKB-KW"/>
</dbReference>
<dbReference type="PANTHER" id="PTHR42756">
    <property type="entry name" value="TRANSCRIPTIONAL REGULATOR, MARR"/>
    <property type="match status" value="1"/>
</dbReference>
<dbReference type="InterPro" id="IPR000835">
    <property type="entry name" value="HTH_MarR-typ"/>
</dbReference>
<comment type="caution">
    <text evidence="5">The sequence shown here is derived from an EMBL/GenBank/DDBJ whole genome shotgun (WGS) entry which is preliminary data.</text>
</comment>
<gene>
    <name evidence="5" type="ORF">E1757_00495</name>
</gene>
<evidence type="ECO:0000313" key="6">
    <source>
        <dbReference type="Proteomes" id="UP000295636"/>
    </source>
</evidence>
<dbReference type="AlphaFoldDB" id="A0A4R5KX60"/>
<dbReference type="Gene3D" id="1.10.10.10">
    <property type="entry name" value="Winged helix-like DNA-binding domain superfamily/Winged helix DNA-binding domain"/>
    <property type="match status" value="1"/>
</dbReference>
<keyword evidence="3" id="KW-0804">Transcription</keyword>
<dbReference type="Proteomes" id="UP000295636">
    <property type="component" value="Unassembled WGS sequence"/>
</dbReference>
<proteinExistence type="predicted"/>
<dbReference type="PANTHER" id="PTHR42756:SF1">
    <property type="entry name" value="TRANSCRIPTIONAL REPRESSOR OF EMRAB OPERON"/>
    <property type="match status" value="1"/>
</dbReference>
<organism evidence="5 6">
    <name type="scientific">Paenibacillus piri</name>
    <dbReference type="NCBI Taxonomy" id="2547395"/>
    <lineage>
        <taxon>Bacteria</taxon>
        <taxon>Bacillati</taxon>
        <taxon>Bacillota</taxon>
        <taxon>Bacilli</taxon>
        <taxon>Bacillales</taxon>
        <taxon>Paenibacillaceae</taxon>
        <taxon>Paenibacillus</taxon>
    </lineage>
</organism>
<evidence type="ECO:0000256" key="3">
    <source>
        <dbReference type="ARBA" id="ARBA00023163"/>
    </source>
</evidence>
<sequence length="147" mass="17280">MSKLRQGGFLVSKIHQLSGRIFAKKLKDYRITDINPAQGRILFALWQKDDIPIQELAKRTALGKSTLTRMLDKLEETGHLIRIFPDDDRRKVLIRLTEQNKKMKAAYEQVSLSMTELYYEGFQPEEIDEFEAYLERIFNNLSKREAE</sequence>
<dbReference type="Pfam" id="PF01047">
    <property type="entry name" value="MarR"/>
    <property type="match status" value="1"/>
</dbReference>
<dbReference type="SUPFAM" id="SSF46785">
    <property type="entry name" value="Winged helix' DNA-binding domain"/>
    <property type="match status" value="1"/>
</dbReference>
<evidence type="ECO:0000256" key="1">
    <source>
        <dbReference type="ARBA" id="ARBA00023015"/>
    </source>
</evidence>
<protein>
    <submittedName>
        <fullName evidence="5">MarR family transcriptional regulator</fullName>
    </submittedName>
</protein>
<dbReference type="InterPro" id="IPR036390">
    <property type="entry name" value="WH_DNA-bd_sf"/>
</dbReference>
<dbReference type="RefSeq" id="WP_133224854.1">
    <property type="nucleotide sequence ID" value="NZ_SMRT01000001.1"/>
</dbReference>
<evidence type="ECO:0000313" key="5">
    <source>
        <dbReference type="EMBL" id="TDG00163.1"/>
    </source>
</evidence>
<keyword evidence="1" id="KW-0805">Transcription regulation</keyword>
<dbReference type="PRINTS" id="PR00598">
    <property type="entry name" value="HTHMARR"/>
</dbReference>